<dbReference type="EMBL" id="CP013979">
    <property type="protein sequence ID" value="ANJ26053.1"/>
    <property type="molecule type" value="Genomic_DNA"/>
</dbReference>
<dbReference type="STRING" id="453304.ATC03_04205"/>
<feature type="transmembrane region" description="Helical" evidence="1">
    <location>
        <begin position="527"/>
        <end position="549"/>
    </location>
</feature>
<proteinExistence type="predicted"/>
<dbReference type="KEGG" id="agy:ATC03_04205"/>
<feature type="transmembrane region" description="Helical" evidence="1">
    <location>
        <begin position="498"/>
        <end position="521"/>
    </location>
</feature>
<dbReference type="Proteomes" id="UP000078437">
    <property type="component" value="Chromosome"/>
</dbReference>
<reference evidence="2 3" key="1">
    <citation type="journal article" date="2016" name="Int. J. Syst. Evol. Microbiol.">
        <title>Agromyces aureus sp. nov., isolated from the rhizosphere of Salix caprea L. grown in a heavy-metal-contaminated soil.</title>
        <authorList>
            <person name="Corretto E."/>
            <person name="Antonielli L."/>
            <person name="Sessitsch A."/>
            <person name="Compant S."/>
            <person name="Gorfer M."/>
            <person name="Kuffner M."/>
            <person name="Brader G."/>
        </authorList>
    </citation>
    <scope>NUCLEOTIDE SEQUENCE [LARGE SCALE GENOMIC DNA]</scope>
    <source>
        <strain evidence="2 3">AR33</strain>
    </source>
</reference>
<feature type="transmembrane region" description="Helical" evidence="1">
    <location>
        <begin position="371"/>
        <end position="388"/>
    </location>
</feature>
<feature type="transmembrane region" description="Helical" evidence="1">
    <location>
        <begin position="259"/>
        <end position="279"/>
    </location>
</feature>
<evidence type="ECO:0000256" key="1">
    <source>
        <dbReference type="SAM" id="Phobius"/>
    </source>
</evidence>
<evidence type="ECO:0008006" key="4">
    <source>
        <dbReference type="Google" id="ProtNLM"/>
    </source>
</evidence>
<feature type="transmembrane region" description="Helical" evidence="1">
    <location>
        <begin position="40"/>
        <end position="58"/>
    </location>
</feature>
<evidence type="ECO:0000313" key="3">
    <source>
        <dbReference type="Proteomes" id="UP000078437"/>
    </source>
</evidence>
<feature type="transmembrane region" description="Helical" evidence="1">
    <location>
        <begin position="108"/>
        <end position="131"/>
    </location>
</feature>
<feature type="transmembrane region" description="Helical" evidence="1">
    <location>
        <begin position="450"/>
        <end position="469"/>
    </location>
</feature>
<feature type="transmembrane region" description="Helical" evidence="1">
    <location>
        <begin position="409"/>
        <end position="430"/>
    </location>
</feature>
<sequence>MSTAPSTTSATDAVETGGAERVEDSVGRIERWVRSKRPTAALLLFLVLVALAAMIVHAELDRLIAGALDAEGRSAPLGKAIGPLAFAARDETWAVWNATTSGQAVGRWIAMAVLADAVLIVAYVALFLRAISASYAKRAKRRLLEALVIAELVEAALLTAAAATLVHELDVSSTVPWLLATVSTVKWAMFLALVVSLLIDFSFRRRALAALRRIGRAIWLHRLSVVLVVLLVALTCIPSDGVLDQLPDLQRQWADGTQLGHAAAAIVATLLASLVAFTFGRMRARAPVQVLRESELNLRGVYAYPRPYSRGVRSRGLRAPYDVRGEHQRQDYDVPAVFRIGWMDLWWGAPIVGLVFFAAVGGWNAIRWSTLVFLAIPVAVVLASLFSIKAPDRWYPRETQELRARYAWLTGDLIAVLIVGVVGLGLVRSLAGPVAAQIALAAIEPTPWSVPPLVLGGLTVLMSPLLLTIHGPRATGRFARFSPLFDLDVRNRMVVHQALLAVLTGAAALLLLHIAVAPRWWAESIGAPALTVFALTLWGVVLGSFTIAVQEYPPLPIFIRLHLRATPVLTLAITIPLIAMVLLASSDVDDPQLHAVRTPTGVQVAPFEAVSSVEAQLDARLDDIEKAACTLAVGGRSVRPALVVAAEGGGIRAAYWTARVFETLADQSPCLADSVLVSSGVSGGSVGMAVTAALQQQAGRLPAEFEPSVCDDDQRAAETTRVQCLLHGLASPETIGVGLAGLLVRDQIVGQTGVHLPTIGMPASTDDFAATDRATLIEQSWIDDVEALSLRPNWRTSTAIGLPVFNSTDARTKCKVLIGPMPLTGADAPDGDPTGADWGCAEPGEMPSALPVPASCFAHLDWAGLAMLSARFPTVTPAARFEPSDGCGDEDLQLVDGGYAEGSALGTVADLAPLIVDRIGEANAGRTGASTPPLVPILVYVKNSAGYDLAADVAKVSAEPFVPIVGNAAKGQQMTAPVLMQRIGATFAQTPGATTETDAMDDTFPGLSVTVAPQTVPTIVPPLGWALSSYSIDSLEAALRGQLRPAVSDAPTLFSLISRATAE</sequence>
<feature type="transmembrane region" description="Helical" evidence="1">
    <location>
        <begin position="345"/>
        <end position="365"/>
    </location>
</feature>
<reference evidence="3" key="2">
    <citation type="submission" date="2016-01" db="EMBL/GenBank/DDBJ databases">
        <title>Complete genome sequence of Agromyces aureus AR33T and comparison with related organisms.</title>
        <authorList>
            <person name="Corretto E."/>
            <person name="Antonielli L."/>
            <person name="Sessitsch A."/>
            <person name="Brader G."/>
        </authorList>
    </citation>
    <scope>NUCLEOTIDE SEQUENCE [LARGE SCALE GENOMIC DNA]</scope>
    <source>
        <strain evidence="3">AR33</strain>
    </source>
</reference>
<organism evidence="2 3">
    <name type="scientific">Agromyces aureus</name>
    <dbReference type="NCBI Taxonomy" id="453304"/>
    <lineage>
        <taxon>Bacteria</taxon>
        <taxon>Bacillati</taxon>
        <taxon>Actinomycetota</taxon>
        <taxon>Actinomycetes</taxon>
        <taxon>Micrococcales</taxon>
        <taxon>Microbacteriaceae</taxon>
        <taxon>Agromyces</taxon>
    </lineage>
</organism>
<dbReference type="RefSeq" id="WP_067873505.1">
    <property type="nucleotide sequence ID" value="NZ_CP013979.1"/>
</dbReference>
<accession>A0A191WCX3</accession>
<dbReference type="OrthoDB" id="581211at2"/>
<gene>
    <name evidence="2" type="ORF">ATC03_04205</name>
</gene>
<keyword evidence="1" id="KW-0812">Transmembrane</keyword>
<keyword evidence="3" id="KW-1185">Reference proteome</keyword>
<feature type="transmembrane region" description="Helical" evidence="1">
    <location>
        <begin position="177"/>
        <end position="199"/>
    </location>
</feature>
<name>A0A191WCX3_9MICO</name>
<feature type="transmembrane region" description="Helical" evidence="1">
    <location>
        <begin position="219"/>
        <end position="239"/>
    </location>
</feature>
<feature type="transmembrane region" description="Helical" evidence="1">
    <location>
        <begin position="143"/>
        <end position="165"/>
    </location>
</feature>
<protein>
    <recommendedName>
        <fullName evidence="4">PNPLA domain-containing protein</fullName>
    </recommendedName>
</protein>
<feature type="transmembrane region" description="Helical" evidence="1">
    <location>
        <begin position="561"/>
        <end position="584"/>
    </location>
</feature>
<dbReference type="AlphaFoldDB" id="A0A191WCX3"/>
<keyword evidence="1" id="KW-0472">Membrane</keyword>
<keyword evidence="1" id="KW-1133">Transmembrane helix</keyword>
<evidence type="ECO:0000313" key="2">
    <source>
        <dbReference type="EMBL" id="ANJ26053.1"/>
    </source>
</evidence>